<evidence type="ECO:0000313" key="1">
    <source>
        <dbReference type="EMBL" id="MED6209249.1"/>
    </source>
</evidence>
<dbReference type="EMBL" id="JASCZI010242043">
    <property type="protein sequence ID" value="MED6209249.1"/>
    <property type="molecule type" value="Genomic_DNA"/>
</dbReference>
<reference evidence="1 2" key="1">
    <citation type="journal article" date="2023" name="Plants (Basel)">
        <title>Bridging the Gap: Combining Genomics and Transcriptomics Approaches to Understand Stylosanthes scabra, an Orphan Legume from the Brazilian Caatinga.</title>
        <authorList>
            <person name="Ferreira-Neto J.R.C."/>
            <person name="da Silva M.D."/>
            <person name="Binneck E."/>
            <person name="de Melo N.F."/>
            <person name="da Silva R.H."/>
            <person name="de Melo A.L.T.M."/>
            <person name="Pandolfi V."/>
            <person name="Bustamante F.O."/>
            <person name="Brasileiro-Vidal A.C."/>
            <person name="Benko-Iseppon A.M."/>
        </authorList>
    </citation>
    <scope>NUCLEOTIDE SEQUENCE [LARGE SCALE GENOMIC DNA]</scope>
    <source>
        <tissue evidence="1">Leaves</tissue>
    </source>
</reference>
<keyword evidence="2" id="KW-1185">Reference proteome</keyword>
<evidence type="ECO:0000313" key="2">
    <source>
        <dbReference type="Proteomes" id="UP001341840"/>
    </source>
</evidence>
<organism evidence="1 2">
    <name type="scientific">Stylosanthes scabra</name>
    <dbReference type="NCBI Taxonomy" id="79078"/>
    <lineage>
        <taxon>Eukaryota</taxon>
        <taxon>Viridiplantae</taxon>
        <taxon>Streptophyta</taxon>
        <taxon>Embryophyta</taxon>
        <taxon>Tracheophyta</taxon>
        <taxon>Spermatophyta</taxon>
        <taxon>Magnoliopsida</taxon>
        <taxon>eudicotyledons</taxon>
        <taxon>Gunneridae</taxon>
        <taxon>Pentapetalae</taxon>
        <taxon>rosids</taxon>
        <taxon>fabids</taxon>
        <taxon>Fabales</taxon>
        <taxon>Fabaceae</taxon>
        <taxon>Papilionoideae</taxon>
        <taxon>50 kb inversion clade</taxon>
        <taxon>dalbergioids sensu lato</taxon>
        <taxon>Dalbergieae</taxon>
        <taxon>Pterocarpus clade</taxon>
        <taxon>Stylosanthes</taxon>
    </lineage>
</organism>
<proteinExistence type="predicted"/>
<sequence length="140" mass="15942">MRHVRIFHTHIRWKVVWGYYYRPARVWNTKVNVRGEPVRAKAKSDIPRFSRKARVFMIKFFPLPTMRGDCISVNGKICTQSTPRRLNLTANILVAMDSWEKAEPSHSGFCTDANKSKKFWASGFGSSTSSSAGRSSVQAC</sequence>
<accession>A0ABU6YIY8</accession>
<protein>
    <submittedName>
        <fullName evidence="1">Uncharacterized protein</fullName>
    </submittedName>
</protein>
<gene>
    <name evidence="1" type="ORF">PIB30_052884</name>
</gene>
<dbReference type="Proteomes" id="UP001341840">
    <property type="component" value="Unassembled WGS sequence"/>
</dbReference>
<comment type="caution">
    <text evidence="1">The sequence shown here is derived from an EMBL/GenBank/DDBJ whole genome shotgun (WGS) entry which is preliminary data.</text>
</comment>
<name>A0ABU6YIY8_9FABA</name>